<comment type="subcellular location">
    <subcellularLocation>
        <location evidence="1 10">Endoplasmic reticulum membrane</location>
        <topology evidence="1 10">Multi-pass membrane protein</topology>
    </subcellularLocation>
</comment>
<dbReference type="Proteomes" id="UP001642464">
    <property type="component" value="Unassembled WGS sequence"/>
</dbReference>
<accession>A0ABP0R1M5</accession>
<evidence type="ECO:0000256" key="5">
    <source>
        <dbReference type="ARBA" id="ARBA00022679"/>
    </source>
</evidence>
<comment type="similarity">
    <text evidence="3 10">Belongs to the ALG6/ALG8 glucosyltransferase family.</text>
</comment>
<evidence type="ECO:0000256" key="10">
    <source>
        <dbReference type="RuleBase" id="RU363110"/>
    </source>
</evidence>
<evidence type="ECO:0000313" key="12">
    <source>
        <dbReference type="Proteomes" id="UP001642464"/>
    </source>
</evidence>
<dbReference type="PANTHER" id="PTHR12413">
    <property type="entry name" value="DOLICHYL GLYCOSYLTRANSFERASE"/>
    <property type="match status" value="1"/>
</dbReference>
<keyword evidence="7 10" id="KW-0256">Endoplasmic reticulum</keyword>
<gene>
    <name evidence="11" type="ORF">SCF082_LOCUS44248</name>
</gene>
<evidence type="ECO:0000256" key="9">
    <source>
        <dbReference type="ARBA" id="ARBA00023136"/>
    </source>
</evidence>
<feature type="transmembrane region" description="Helical" evidence="10">
    <location>
        <begin position="429"/>
        <end position="450"/>
    </location>
</feature>
<evidence type="ECO:0000256" key="1">
    <source>
        <dbReference type="ARBA" id="ARBA00004477"/>
    </source>
</evidence>
<dbReference type="EMBL" id="CAXAMM010040573">
    <property type="protein sequence ID" value="CAK9094114.1"/>
    <property type="molecule type" value="Genomic_DNA"/>
</dbReference>
<comment type="caution">
    <text evidence="11">The sequence shown here is derived from an EMBL/GenBank/DDBJ whole genome shotgun (WGS) entry which is preliminary data.</text>
</comment>
<dbReference type="PANTHER" id="PTHR12413:SF2">
    <property type="entry name" value="DOLICHYL PYROPHOSPHATE GLC1MAN9GLCNAC2 ALPHA-1,3-GLUCOSYLTRANSFERASE-RELATED"/>
    <property type="match status" value="1"/>
</dbReference>
<evidence type="ECO:0000256" key="4">
    <source>
        <dbReference type="ARBA" id="ARBA00022676"/>
    </source>
</evidence>
<comment type="caution">
    <text evidence="10">Lacks conserved residue(s) required for the propagation of feature annotation.</text>
</comment>
<comment type="pathway">
    <text evidence="2 10">Protein modification; protein glycosylation.</text>
</comment>
<evidence type="ECO:0000256" key="6">
    <source>
        <dbReference type="ARBA" id="ARBA00022692"/>
    </source>
</evidence>
<keyword evidence="9 10" id="KW-0472">Membrane</keyword>
<keyword evidence="12" id="KW-1185">Reference proteome</keyword>
<evidence type="ECO:0000256" key="8">
    <source>
        <dbReference type="ARBA" id="ARBA00022989"/>
    </source>
</evidence>
<evidence type="ECO:0000256" key="7">
    <source>
        <dbReference type="ARBA" id="ARBA00022824"/>
    </source>
</evidence>
<keyword evidence="5 10" id="KW-0808">Transferase</keyword>
<keyword evidence="6 10" id="KW-0812">Transmembrane</keyword>
<feature type="transmembrane region" description="Helical" evidence="10">
    <location>
        <begin position="22"/>
        <end position="45"/>
    </location>
</feature>
<feature type="transmembrane region" description="Helical" evidence="10">
    <location>
        <begin position="389"/>
        <end position="409"/>
    </location>
</feature>
<feature type="transmembrane region" description="Helical" evidence="10">
    <location>
        <begin position="107"/>
        <end position="130"/>
    </location>
</feature>
<evidence type="ECO:0000256" key="2">
    <source>
        <dbReference type="ARBA" id="ARBA00004922"/>
    </source>
</evidence>
<name>A0ABP0R1M5_9DINO</name>
<dbReference type="Pfam" id="PF03155">
    <property type="entry name" value="Alg6_Alg8"/>
    <property type="match status" value="2"/>
</dbReference>
<protein>
    <recommendedName>
        <fullName evidence="10">Alpha-1,3-glucosyltransferase</fullName>
        <ecNumber evidence="10">2.4.1.-</ecNumber>
    </recommendedName>
</protein>
<evidence type="ECO:0000313" key="11">
    <source>
        <dbReference type="EMBL" id="CAK9094114.1"/>
    </source>
</evidence>
<organism evidence="11 12">
    <name type="scientific">Durusdinium trenchii</name>
    <dbReference type="NCBI Taxonomy" id="1381693"/>
    <lineage>
        <taxon>Eukaryota</taxon>
        <taxon>Sar</taxon>
        <taxon>Alveolata</taxon>
        <taxon>Dinophyceae</taxon>
        <taxon>Suessiales</taxon>
        <taxon>Symbiodiniaceae</taxon>
        <taxon>Durusdinium</taxon>
    </lineage>
</organism>
<evidence type="ECO:0000256" key="3">
    <source>
        <dbReference type="ARBA" id="ARBA00008715"/>
    </source>
</evidence>
<keyword evidence="8 10" id="KW-1133">Transmembrane helix</keyword>
<reference evidence="11 12" key="1">
    <citation type="submission" date="2024-02" db="EMBL/GenBank/DDBJ databases">
        <authorList>
            <person name="Chen Y."/>
            <person name="Shah S."/>
            <person name="Dougan E. K."/>
            <person name="Thang M."/>
            <person name="Chan C."/>
        </authorList>
    </citation>
    <scope>NUCLEOTIDE SEQUENCE [LARGE SCALE GENOMIC DNA]</scope>
</reference>
<keyword evidence="4 10" id="KW-0328">Glycosyltransferase</keyword>
<dbReference type="EC" id="2.4.1.-" evidence="10"/>
<dbReference type="InterPro" id="IPR004856">
    <property type="entry name" value="Glyco_trans_ALG6/ALG8"/>
</dbReference>
<sequence length="492" mass="54411">MLLGLLLLSIAAIERQRTYLGAVLFCLLLCMKHIFLYVSPVFFVYLLRFHCDMSFWPFRLRFGRLLRLGLVVLGSFLDAWAETTVERSGMACGGGASCWPGFFLFPYWLALVFSPLVPFGLVALLLSCLLGCDFLETARASAGGRRLAFVCLWRDSRSLSLNHKDRLDLANEAAKEQEIANWKLKSPFQVLLAPFLSPVQMPQLLKRLFPFGRGLTHAYWAPSLGFCTDLGGDGSWVDQGMLMLDELDSSHSSLNWDALRRSGASGSTAGFAEVYESAVLWSVPPKATFALRPGPILAPERGSLSLYVALGSAVAFSFGWHVHEKAILMVTIPLLAFAPSGADRANPRRRRMRRLAVALSTAGSFSVMPLLPLESKEKGRRERVERETIVKWILFLAGLLVENWLLLGHPPTEVPLGLTTVAGGILRSLWPFSASLWPLVALAYGVLGIFRDAGGHAWLFRGRMEFLPLMLTSDFTALLILGPEQLMSDSTT</sequence>
<proteinExistence type="inferred from homology"/>